<sequence>MWLFRGYRYFFPPRLPYFRSLEFVAIVGANVLLNVPTNGVSRIDLAFLIKIECQAFRRWEQLSEKLSLTVESALRKRDRSFSTTYCCGYVAPAVVGIRYRINRPSFENAFLFGYLMILALNVDRIPLVSRPCAVTFTETPIDAKPFSSSPGLDRYDDCNGDLMTVEKVERSTVHSFDGCLPEIARTR</sequence>
<keyword evidence="2" id="KW-1185">Reference proteome</keyword>
<dbReference type="EMBL" id="NIRI02000042">
    <property type="protein sequence ID" value="KAG5451057.1"/>
    <property type="molecule type" value="Genomic_DNA"/>
</dbReference>
<proteinExistence type="predicted"/>
<reference evidence="1 2" key="1">
    <citation type="journal article" date="2018" name="Biotechnol. Adv.">
        <title>Improved genomic resources and new bioinformatic workflow for the carcinogenic parasite Clonorchis sinensis: Biotechnological implications.</title>
        <authorList>
            <person name="Wang D."/>
            <person name="Korhonen P.K."/>
            <person name="Gasser R.B."/>
            <person name="Young N.D."/>
        </authorList>
    </citation>
    <scope>NUCLEOTIDE SEQUENCE [LARGE SCALE GENOMIC DNA]</scope>
    <source>
        <strain evidence="1">Cs-k2</strain>
    </source>
</reference>
<dbReference type="Proteomes" id="UP000286415">
    <property type="component" value="Unassembled WGS sequence"/>
</dbReference>
<comment type="caution">
    <text evidence="1">The sequence shown here is derived from an EMBL/GenBank/DDBJ whole genome shotgun (WGS) entry which is preliminary data.</text>
</comment>
<dbReference type="AlphaFoldDB" id="A0A3R7FC46"/>
<gene>
    <name evidence="1" type="ORF">CSKR_105596</name>
</gene>
<evidence type="ECO:0000313" key="1">
    <source>
        <dbReference type="EMBL" id="KAG5451057.1"/>
    </source>
</evidence>
<evidence type="ECO:0000313" key="2">
    <source>
        <dbReference type="Proteomes" id="UP000286415"/>
    </source>
</evidence>
<dbReference type="InParanoid" id="A0A3R7FC46"/>
<accession>A0A3R7FC46</accession>
<protein>
    <submittedName>
        <fullName evidence="1">Uncharacterized protein</fullName>
    </submittedName>
</protein>
<reference evidence="1 2" key="2">
    <citation type="journal article" date="2021" name="Genomics">
        <title>High-quality reference genome for Clonorchis sinensis.</title>
        <authorList>
            <person name="Young N.D."/>
            <person name="Stroehlein A.J."/>
            <person name="Kinkar L."/>
            <person name="Wang T."/>
            <person name="Sohn W.M."/>
            <person name="Chang B.C.H."/>
            <person name="Kaur P."/>
            <person name="Weisz D."/>
            <person name="Dudchenko O."/>
            <person name="Aiden E.L."/>
            <person name="Korhonen P.K."/>
            <person name="Gasser R.B."/>
        </authorList>
    </citation>
    <scope>NUCLEOTIDE SEQUENCE [LARGE SCALE GENOMIC DNA]</scope>
    <source>
        <strain evidence="1">Cs-k2</strain>
    </source>
</reference>
<name>A0A3R7FC46_CLOSI</name>
<organism evidence="1 2">
    <name type="scientific">Clonorchis sinensis</name>
    <name type="common">Chinese liver fluke</name>
    <dbReference type="NCBI Taxonomy" id="79923"/>
    <lineage>
        <taxon>Eukaryota</taxon>
        <taxon>Metazoa</taxon>
        <taxon>Spiralia</taxon>
        <taxon>Lophotrochozoa</taxon>
        <taxon>Platyhelminthes</taxon>
        <taxon>Trematoda</taxon>
        <taxon>Digenea</taxon>
        <taxon>Opisthorchiida</taxon>
        <taxon>Opisthorchiata</taxon>
        <taxon>Opisthorchiidae</taxon>
        <taxon>Clonorchis</taxon>
    </lineage>
</organism>